<gene>
    <name evidence="1" type="ORF">AGERDE_LOCUS8350</name>
</gene>
<sequence length="84" mass="9692">MTTLDSSPPLYPEALKELESINTKEEPELSTAMYETLAEYYNKNKINVWRPIIDKSYNDIANLEVVRAKHQALEVLIERIAIVL</sequence>
<evidence type="ECO:0000313" key="2">
    <source>
        <dbReference type="Proteomes" id="UP000789831"/>
    </source>
</evidence>
<organism evidence="1 2">
    <name type="scientific">Ambispora gerdemannii</name>
    <dbReference type="NCBI Taxonomy" id="144530"/>
    <lineage>
        <taxon>Eukaryota</taxon>
        <taxon>Fungi</taxon>
        <taxon>Fungi incertae sedis</taxon>
        <taxon>Mucoromycota</taxon>
        <taxon>Glomeromycotina</taxon>
        <taxon>Glomeromycetes</taxon>
        <taxon>Archaeosporales</taxon>
        <taxon>Ambisporaceae</taxon>
        <taxon>Ambispora</taxon>
    </lineage>
</organism>
<keyword evidence="2" id="KW-1185">Reference proteome</keyword>
<dbReference type="Proteomes" id="UP000789831">
    <property type="component" value="Unassembled WGS sequence"/>
</dbReference>
<protein>
    <submittedName>
        <fullName evidence="1">5410_t:CDS:1</fullName>
    </submittedName>
</protein>
<proteinExistence type="predicted"/>
<comment type="caution">
    <text evidence="1">The sequence shown here is derived from an EMBL/GenBank/DDBJ whole genome shotgun (WGS) entry which is preliminary data.</text>
</comment>
<accession>A0A9N9C3I9</accession>
<dbReference type="EMBL" id="CAJVPL010001742">
    <property type="protein sequence ID" value="CAG8585661.1"/>
    <property type="molecule type" value="Genomic_DNA"/>
</dbReference>
<evidence type="ECO:0000313" key="1">
    <source>
        <dbReference type="EMBL" id="CAG8585661.1"/>
    </source>
</evidence>
<dbReference type="AlphaFoldDB" id="A0A9N9C3I9"/>
<reference evidence="1" key="1">
    <citation type="submission" date="2021-06" db="EMBL/GenBank/DDBJ databases">
        <authorList>
            <person name="Kallberg Y."/>
            <person name="Tangrot J."/>
            <person name="Rosling A."/>
        </authorList>
    </citation>
    <scope>NUCLEOTIDE SEQUENCE</scope>
    <source>
        <strain evidence="1">MT106</strain>
    </source>
</reference>
<name>A0A9N9C3I9_9GLOM</name>